<dbReference type="PANTHER" id="PTHR10738">
    <property type="entry name" value="PROTEIN ARGININE N-METHYLTRANSFERASE 5"/>
    <property type="match status" value="1"/>
</dbReference>
<dbReference type="InParanoid" id="A0A0C3JFP9"/>
<feature type="active site" description="Proton donor/acceptor" evidence="5">
    <location>
        <position position="485"/>
    </location>
</feature>
<dbReference type="PANTHER" id="PTHR10738:SF0">
    <property type="entry name" value="PROTEIN ARGININE N-METHYLTRANSFERASE 5"/>
    <property type="match status" value="1"/>
</dbReference>
<dbReference type="Pfam" id="PF17286">
    <property type="entry name" value="PRMT5_C"/>
    <property type="match status" value="1"/>
</dbReference>
<dbReference type="GO" id="GO:0005634">
    <property type="term" value="C:nucleus"/>
    <property type="evidence" value="ECO:0007669"/>
    <property type="project" value="TreeGrafter"/>
</dbReference>
<keyword evidence="13" id="KW-1185">Reference proteome</keyword>
<evidence type="ECO:0000313" key="12">
    <source>
        <dbReference type="EMBL" id="KIO07898.1"/>
    </source>
</evidence>
<keyword evidence="3 4" id="KW-0949">S-adenosyl-L-methionine</keyword>
<comment type="similarity">
    <text evidence="4">Belongs to the class I-like SAM-binding methyltransferase superfamily.</text>
</comment>
<evidence type="ECO:0000256" key="4">
    <source>
        <dbReference type="PIRNR" id="PIRNR015894"/>
    </source>
</evidence>
<keyword evidence="1 4" id="KW-0489">Methyltransferase</keyword>
<dbReference type="InterPro" id="IPR035075">
    <property type="entry name" value="PRMT5"/>
</dbReference>
<dbReference type="InterPro" id="IPR025799">
    <property type="entry name" value="Arg_MeTrfase"/>
</dbReference>
<dbReference type="STRING" id="870435.A0A0C3JFP9"/>
<evidence type="ECO:0000256" key="7">
    <source>
        <dbReference type="PIRSR" id="PIRSR015894-3"/>
    </source>
</evidence>
<feature type="domain" description="PRMT5 TIM barrel" evidence="10">
    <location>
        <begin position="42"/>
        <end position="336"/>
    </location>
</feature>
<evidence type="ECO:0000259" key="9">
    <source>
        <dbReference type="Pfam" id="PF05185"/>
    </source>
</evidence>
<dbReference type="InterPro" id="IPR029063">
    <property type="entry name" value="SAM-dependent_MTases_sf"/>
</dbReference>
<organism evidence="12 13">
    <name type="scientific">Pisolithus tinctorius Marx 270</name>
    <dbReference type="NCBI Taxonomy" id="870435"/>
    <lineage>
        <taxon>Eukaryota</taxon>
        <taxon>Fungi</taxon>
        <taxon>Dikarya</taxon>
        <taxon>Basidiomycota</taxon>
        <taxon>Agaricomycotina</taxon>
        <taxon>Agaricomycetes</taxon>
        <taxon>Agaricomycetidae</taxon>
        <taxon>Boletales</taxon>
        <taxon>Sclerodermatineae</taxon>
        <taxon>Pisolithaceae</taxon>
        <taxon>Pisolithus</taxon>
    </lineage>
</organism>
<dbReference type="PIRSF" id="PIRSF015894">
    <property type="entry name" value="Skb1_MeTrfase"/>
    <property type="match status" value="1"/>
</dbReference>
<dbReference type="GO" id="GO:0032259">
    <property type="term" value="P:methylation"/>
    <property type="evidence" value="ECO:0007669"/>
    <property type="project" value="UniProtKB-KW"/>
</dbReference>
<dbReference type="Proteomes" id="UP000054217">
    <property type="component" value="Unassembled WGS sequence"/>
</dbReference>
<evidence type="ECO:0000259" key="11">
    <source>
        <dbReference type="Pfam" id="PF17286"/>
    </source>
</evidence>
<feature type="domain" description="PRMT5 arginine-N-methyltransferase" evidence="9">
    <location>
        <begin position="353"/>
        <end position="514"/>
    </location>
</feature>
<dbReference type="Gene3D" id="3.40.50.150">
    <property type="entry name" value="Vaccinia Virus protein VP39"/>
    <property type="match status" value="1"/>
</dbReference>
<sequence length="776" mass="85577">MSPFAALATTITLEDIKNKAVGDFKPHETAVLALSADCQSQGYQAICLPLTTTKWQERWKNMCIVPSVEDAANEAAIAADKEAEAWRKSPSFLLDEVTITRLDEAEFVLAMASEWLRLDSDDDWVRHDSGIALRQEVAYASYLNVHTIILPPPRNRSQVASYARVINECLKSIPYMQFSVRLPIYDPAVFQSKEPSSPTSHGDHGWSGASSPPHAPTTPPKLATPGSFPPGSLRSTKAPEGELNATWEMWDIIRNVCDYNIRLTLALDLTPPLPANAGVLGRWAAEPVTHIFLPASAFIANVKGYPHRPTFILSGVRCGLHAQGGESAYAQYVKYLEKSSPSVQAMKTEGTVENFGQGYQDYLQNPLQPLMDNLQSITYQTFEQDPVKYHNYEEAIYRALVDLPDSDRIVICVAGAGRGPLVARSLKAVRRSNRQAFIYALEKNPTAWITLQERKAKDWGSPVELVFGDMRHVELPEKVDILVSELLGSFGDNELSPECLDGAMRFLKPDGISIPSSYTAYLAPLSSSKLYNAARESRELKGVETPYVVMFQNVNLLSGDGGGVGGRCGPKIQECWDFVHPRGDVAVDDRGLPFTNSHNVRAARLCFHIPHAGVMHGFAGYFEAVLYGHVGLSIHPQRKDYISKDMLSWFPLFFPLREPLYLPSNSEVQVSLWRLTNDRQVWYEWFAESFLPVFNSPSPVDQSEDVLGPDGSFFASTSTHVAVPSPLIDAIDAFPLTPRSVGPRTGAESARSASGVVKIGQTALHNPGGRSSWIGL</sequence>
<dbReference type="Gene3D" id="2.70.160.11">
    <property type="entry name" value="Hnrnp arginine n-methyltransferase1"/>
    <property type="match status" value="1"/>
</dbReference>
<feature type="binding site" evidence="6">
    <location>
        <begin position="388"/>
        <end position="389"/>
    </location>
    <ligand>
        <name>S-adenosyl-L-methionine</name>
        <dbReference type="ChEBI" id="CHEBI:59789"/>
    </ligand>
</feature>
<dbReference type="GO" id="GO:0006355">
    <property type="term" value="P:regulation of DNA-templated transcription"/>
    <property type="evidence" value="ECO:0007669"/>
    <property type="project" value="TreeGrafter"/>
</dbReference>
<evidence type="ECO:0000256" key="8">
    <source>
        <dbReference type="SAM" id="MobiDB-lite"/>
    </source>
</evidence>
<dbReference type="GO" id="GO:0005829">
    <property type="term" value="C:cytosol"/>
    <property type="evidence" value="ECO:0007669"/>
    <property type="project" value="TreeGrafter"/>
</dbReference>
<evidence type="ECO:0000256" key="3">
    <source>
        <dbReference type="ARBA" id="ARBA00022691"/>
    </source>
</evidence>
<feature type="active site" description="Proton donor/acceptor" evidence="5">
    <location>
        <position position="494"/>
    </location>
</feature>
<accession>A0A0C3JFP9</accession>
<dbReference type="AlphaFoldDB" id="A0A0C3JFP9"/>
<keyword evidence="2 4" id="KW-0808">Transferase</keyword>
<protein>
    <recommendedName>
        <fullName evidence="4">Protein arginine N-methyltransferase</fullName>
    </recommendedName>
</protein>
<dbReference type="HOGENOM" id="CLU_010247_0_0_1"/>
<dbReference type="InterPro" id="IPR035248">
    <property type="entry name" value="PRMT5_C"/>
</dbReference>
<dbReference type="FunCoup" id="A0A0C3JFP9">
    <property type="interactions" value="802"/>
</dbReference>
<feature type="binding site" evidence="6">
    <location>
        <position position="379"/>
    </location>
    <ligand>
        <name>S-adenosyl-L-methionine</name>
        <dbReference type="ChEBI" id="CHEBI:59789"/>
    </ligand>
</feature>
<feature type="domain" description="PRMT5 oligomerisation" evidence="11">
    <location>
        <begin position="517"/>
        <end position="774"/>
    </location>
</feature>
<feature type="binding site" evidence="6">
    <location>
        <position position="442"/>
    </location>
    <ligand>
        <name>S-adenosyl-L-methionine</name>
        <dbReference type="ChEBI" id="CHEBI:59789"/>
    </ligand>
</feature>
<evidence type="ECO:0000313" key="13">
    <source>
        <dbReference type="Proteomes" id="UP000054217"/>
    </source>
</evidence>
<proteinExistence type="inferred from homology"/>
<dbReference type="Pfam" id="PF17285">
    <property type="entry name" value="PRMT5_TIM"/>
    <property type="match status" value="1"/>
</dbReference>
<dbReference type="GO" id="GO:0016274">
    <property type="term" value="F:protein-arginine N-methyltransferase activity"/>
    <property type="evidence" value="ECO:0007669"/>
    <property type="project" value="InterPro"/>
</dbReference>
<name>A0A0C3JFP9_PISTI</name>
<dbReference type="Pfam" id="PF05185">
    <property type="entry name" value="PRMT5"/>
    <property type="match status" value="1"/>
</dbReference>
<reference evidence="13" key="2">
    <citation type="submission" date="2015-01" db="EMBL/GenBank/DDBJ databases">
        <title>Evolutionary Origins and Diversification of the Mycorrhizal Mutualists.</title>
        <authorList>
            <consortium name="DOE Joint Genome Institute"/>
            <consortium name="Mycorrhizal Genomics Consortium"/>
            <person name="Kohler A."/>
            <person name="Kuo A."/>
            <person name="Nagy L.G."/>
            <person name="Floudas D."/>
            <person name="Copeland A."/>
            <person name="Barry K.W."/>
            <person name="Cichocki N."/>
            <person name="Veneault-Fourrey C."/>
            <person name="LaButti K."/>
            <person name="Lindquist E.A."/>
            <person name="Lipzen A."/>
            <person name="Lundell T."/>
            <person name="Morin E."/>
            <person name="Murat C."/>
            <person name="Riley R."/>
            <person name="Ohm R."/>
            <person name="Sun H."/>
            <person name="Tunlid A."/>
            <person name="Henrissat B."/>
            <person name="Grigoriev I.V."/>
            <person name="Hibbett D.S."/>
            <person name="Martin F."/>
        </authorList>
    </citation>
    <scope>NUCLEOTIDE SEQUENCE [LARGE SCALE GENOMIC DNA]</scope>
    <source>
        <strain evidence="13">Marx 270</strain>
    </source>
</reference>
<evidence type="ECO:0000256" key="1">
    <source>
        <dbReference type="ARBA" id="ARBA00022603"/>
    </source>
</evidence>
<dbReference type="OrthoDB" id="1368803at2759"/>
<feature type="site" description="Critical for specifying symmetric addition of methyl groups" evidence="7">
    <location>
        <position position="382"/>
    </location>
</feature>
<dbReference type="InterPro" id="IPR007857">
    <property type="entry name" value="Arg_MeTrfase_PRMT5"/>
</dbReference>
<dbReference type="EMBL" id="KN831958">
    <property type="protein sequence ID" value="KIO07898.1"/>
    <property type="molecule type" value="Genomic_DNA"/>
</dbReference>
<evidence type="ECO:0000259" key="10">
    <source>
        <dbReference type="Pfam" id="PF17285"/>
    </source>
</evidence>
<dbReference type="Gene3D" id="3.20.20.150">
    <property type="entry name" value="Divalent-metal-dependent TIM barrel enzymes"/>
    <property type="match status" value="1"/>
</dbReference>
<reference evidence="12 13" key="1">
    <citation type="submission" date="2014-04" db="EMBL/GenBank/DDBJ databases">
        <authorList>
            <consortium name="DOE Joint Genome Institute"/>
            <person name="Kuo A."/>
            <person name="Kohler A."/>
            <person name="Costa M.D."/>
            <person name="Nagy L.G."/>
            <person name="Floudas D."/>
            <person name="Copeland A."/>
            <person name="Barry K.W."/>
            <person name="Cichocki N."/>
            <person name="Veneault-Fourrey C."/>
            <person name="LaButti K."/>
            <person name="Lindquist E.A."/>
            <person name="Lipzen A."/>
            <person name="Lundell T."/>
            <person name="Morin E."/>
            <person name="Murat C."/>
            <person name="Sun H."/>
            <person name="Tunlid A."/>
            <person name="Henrissat B."/>
            <person name="Grigoriev I.V."/>
            <person name="Hibbett D.S."/>
            <person name="Martin F."/>
            <person name="Nordberg H.P."/>
            <person name="Cantor M.N."/>
            <person name="Hua S.X."/>
        </authorList>
    </citation>
    <scope>NUCLEOTIDE SEQUENCE [LARGE SCALE GENOMIC DNA]</scope>
    <source>
        <strain evidence="12 13">Marx 270</strain>
    </source>
</reference>
<feature type="binding site" evidence="6">
    <location>
        <begin position="469"/>
        <end position="470"/>
    </location>
    <ligand>
        <name>S-adenosyl-L-methionine</name>
        <dbReference type="ChEBI" id="CHEBI:59789"/>
    </ligand>
</feature>
<feature type="region of interest" description="Disordered" evidence="8">
    <location>
        <begin position="192"/>
        <end position="237"/>
    </location>
</feature>
<evidence type="ECO:0000256" key="5">
    <source>
        <dbReference type="PIRSR" id="PIRSR015894-1"/>
    </source>
</evidence>
<dbReference type="InterPro" id="IPR035247">
    <property type="entry name" value="PRMT5_TIM"/>
</dbReference>
<gene>
    <name evidence="12" type="ORF">M404DRAFT_134788</name>
</gene>
<evidence type="ECO:0000256" key="6">
    <source>
        <dbReference type="PIRSR" id="PIRSR015894-2"/>
    </source>
</evidence>
<dbReference type="PROSITE" id="PS51678">
    <property type="entry name" value="SAM_MT_PRMT"/>
    <property type="match status" value="1"/>
</dbReference>
<dbReference type="SUPFAM" id="SSF53335">
    <property type="entry name" value="S-adenosyl-L-methionine-dependent methyltransferases"/>
    <property type="match status" value="1"/>
</dbReference>
<evidence type="ECO:0000256" key="2">
    <source>
        <dbReference type="ARBA" id="ARBA00022679"/>
    </source>
</evidence>